<dbReference type="AlphaFoldDB" id="A0A4Q9PBV5"/>
<dbReference type="EMBL" id="ML143457">
    <property type="protein sequence ID" value="TBU25677.1"/>
    <property type="molecule type" value="Genomic_DNA"/>
</dbReference>
<gene>
    <name evidence="2" type="ORF">BD310DRAFT_263599</name>
    <name evidence="1" type="ORF">BD311DRAFT_491995</name>
</gene>
<name>A0A4Q9PBV5_9APHY</name>
<dbReference type="EMBL" id="ML145271">
    <property type="protein sequence ID" value="TBU52018.1"/>
    <property type="molecule type" value="Genomic_DNA"/>
</dbReference>
<evidence type="ECO:0000313" key="3">
    <source>
        <dbReference type="Proteomes" id="UP000292082"/>
    </source>
</evidence>
<accession>A0A4Q9PBV5</accession>
<reference evidence="2 3" key="1">
    <citation type="submission" date="2019-01" db="EMBL/GenBank/DDBJ databases">
        <title>Draft genome sequences of three monokaryotic isolates of the white-rot basidiomycete fungus Dichomitus squalens.</title>
        <authorList>
            <consortium name="DOE Joint Genome Institute"/>
            <person name="Lopez S.C."/>
            <person name="Andreopoulos B."/>
            <person name="Pangilinan J."/>
            <person name="Lipzen A."/>
            <person name="Riley R."/>
            <person name="Ahrendt S."/>
            <person name="Ng V."/>
            <person name="Barry K."/>
            <person name="Daum C."/>
            <person name="Grigoriev I.V."/>
            <person name="Hilden K.S."/>
            <person name="Makela M.R."/>
            <person name="de Vries R.P."/>
        </authorList>
    </citation>
    <scope>NUCLEOTIDE SEQUENCE [LARGE SCALE GENOMIC DNA]</scope>
    <source>
        <strain evidence="2 3">CBS 464.89</strain>
        <strain evidence="1">OM18370.1</strain>
    </source>
</reference>
<sequence>MIPRAGYIVLVLELQDLCSTCSSTLVVLRLQKYSRSASRKGEALEAVQATVGLSQVPASTPFGICLQSSARTGQASMMPE</sequence>
<keyword evidence="3" id="KW-1185">Reference proteome</keyword>
<dbReference type="Proteomes" id="UP000292082">
    <property type="component" value="Unassembled WGS sequence"/>
</dbReference>
<proteinExistence type="predicted"/>
<evidence type="ECO:0000313" key="2">
    <source>
        <dbReference type="EMBL" id="TBU52018.1"/>
    </source>
</evidence>
<protein>
    <submittedName>
        <fullName evidence="2">Uncharacterized protein</fullName>
    </submittedName>
</protein>
<evidence type="ECO:0000313" key="1">
    <source>
        <dbReference type="EMBL" id="TBU25677.1"/>
    </source>
</evidence>
<dbReference type="Proteomes" id="UP000292957">
    <property type="component" value="Unassembled WGS sequence"/>
</dbReference>
<organism evidence="2 3">
    <name type="scientific">Dichomitus squalens</name>
    <dbReference type="NCBI Taxonomy" id="114155"/>
    <lineage>
        <taxon>Eukaryota</taxon>
        <taxon>Fungi</taxon>
        <taxon>Dikarya</taxon>
        <taxon>Basidiomycota</taxon>
        <taxon>Agaricomycotina</taxon>
        <taxon>Agaricomycetes</taxon>
        <taxon>Polyporales</taxon>
        <taxon>Polyporaceae</taxon>
        <taxon>Dichomitus</taxon>
    </lineage>
</organism>